<dbReference type="Proteomes" id="UP001189429">
    <property type="component" value="Unassembled WGS sequence"/>
</dbReference>
<evidence type="ECO:0000256" key="2">
    <source>
        <dbReference type="SAM" id="Phobius"/>
    </source>
</evidence>
<accession>A0ABN9RLW4</accession>
<reference evidence="3" key="1">
    <citation type="submission" date="2023-10" db="EMBL/GenBank/DDBJ databases">
        <authorList>
            <person name="Chen Y."/>
            <person name="Shah S."/>
            <person name="Dougan E. K."/>
            <person name="Thang M."/>
            <person name="Chan C."/>
        </authorList>
    </citation>
    <scope>NUCLEOTIDE SEQUENCE [LARGE SCALE GENOMIC DNA]</scope>
</reference>
<evidence type="ECO:0000256" key="1">
    <source>
        <dbReference type="SAM" id="MobiDB-lite"/>
    </source>
</evidence>
<keyword evidence="2" id="KW-0472">Membrane</keyword>
<evidence type="ECO:0008006" key="5">
    <source>
        <dbReference type="Google" id="ProtNLM"/>
    </source>
</evidence>
<dbReference type="Gene3D" id="3.40.50.300">
    <property type="entry name" value="P-loop containing nucleotide triphosphate hydrolases"/>
    <property type="match status" value="1"/>
</dbReference>
<keyword evidence="2" id="KW-0812">Transmembrane</keyword>
<dbReference type="EMBL" id="CAUYUJ010007273">
    <property type="protein sequence ID" value="CAK0820152.1"/>
    <property type="molecule type" value="Genomic_DNA"/>
</dbReference>
<evidence type="ECO:0000313" key="3">
    <source>
        <dbReference type="EMBL" id="CAK0820152.1"/>
    </source>
</evidence>
<organism evidence="3 4">
    <name type="scientific">Prorocentrum cordatum</name>
    <dbReference type="NCBI Taxonomy" id="2364126"/>
    <lineage>
        <taxon>Eukaryota</taxon>
        <taxon>Sar</taxon>
        <taxon>Alveolata</taxon>
        <taxon>Dinophyceae</taxon>
        <taxon>Prorocentrales</taxon>
        <taxon>Prorocentraceae</taxon>
        <taxon>Prorocentrum</taxon>
    </lineage>
</organism>
<protein>
    <recommendedName>
        <fullName evidence="5">Sulfotransferase domain-containing protein</fullName>
    </recommendedName>
</protein>
<keyword evidence="2" id="KW-1133">Transmembrane helix</keyword>
<gene>
    <name evidence="3" type="ORF">PCOR1329_LOCUS21946</name>
</gene>
<keyword evidence="4" id="KW-1185">Reference proteome</keyword>
<dbReference type="InterPro" id="IPR027417">
    <property type="entry name" value="P-loop_NTPase"/>
</dbReference>
<feature type="compositionally biased region" description="Polar residues" evidence="1">
    <location>
        <begin position="114"/>
        <end position="126"/>
    </location>
</feature>
<feature type="region of interest" description="Disordered" evidence="1">
    <location>
        <begin position="53"/>
        <end position="141"/>
    </location>
</feature>
<dbReference type="SUPFAM" id="SSF52540">
    <property type="entry name" value="P-loop containing nucleoside triphosphate hydrolases"/>
    <property type="match status" value="1"/>
</dbReference>
<sequence>MSKTPMTLPRRLGLFFELPTLCIIIVTMVALSWPLVVALRGCQGWSLVELWKPPAESEQSTSSESTLKEIEAEESLGSAENSEAGEDAESRAVGVLRMSPGLSPTVHPGPEPWSRTQTVTSPSVTRRTAGPLGKPTALIHIGPPKTGTSYIQRVLMASRDKLLGMNIVYYVPPVEGRQKPAHHFLAQPTRDQAAMTAFQDKLSEAVAKGQHVIVSSEALSLVSPKLISSLKSLFSKFNIKVVLTYRPFLGRTWSAYKQHLSTNNPRVIGVSFAEYYGKASRSGTDGAGLCGYAASNYIQGFGRDSVFILDFLGAQKDGDIVNMLLSAVDLPTFEEPLERVHVVPGLTSDQAVYFQMWHLFGKYMFEHHHCILEMPPRQMLAYKVDAMVKHHTMPKKCLDMEPMKKYALKMDANFRAAFGDRMLHFRPDLSDNETTHFEICELDHQIVRMDWNDSFEKHAEALLSNSCQKQEKR</sequence>
<feature type="transmembrane region" description="Helical" evidence="2">
    <location>
        <begin position="12"/>
        <end position="33"/>
    </location>
</feature>
<proteinExistence type="predicted"/>
<feature type="compositionally biased region" description="Low complexity" evidence="1">
    <location>
        <begin position="56"/>
        <end position="65"/>
    </location>
</feature>
<evidence type="ECO:0000313" key="4">
    <source>
        <dbReference type="Proteomes" id="UP001189429"/>
    </source>
</evidence>
<name>A0ABN9RLW4_9DINO</name>
<comment type="caution">
    <text evidence="3">The sequence shown here is derived from an EMBL/GenBank/DDBJ whole genome shotgun (WGS) entry which is preliminary data.</text>
</comment>